<dbReference type="Proteomes" id="UP000481583">
    <property type="component" value="Unassembled WGS sequence"/>
</dbReference>
<feature type="signal peptide" evidence="2">
    <location>
        <begin position="1"/>
        <end position="22"/>
    </location>
</feature>
<dbReference type="PANTHER" id="PTHR30290">
    <property type="entry name" value="PERIPLASMIC BINDING COMPONENT OF ABC TRANSPORTER"/>
    <property type="match status" value="1"/>
</dbReference>
<comment type="caution">
    <text evidence="4">The sequence shown here is derived from an EMBL/GenBank/DDBJ whole genome shotgun (WGS) entry which is preliminary data.</text>
</comment>
<dbReference type="PIRSF" id="PIRSF002741">
    <property type="entry name" value="MppA"/>
    <property type="match status" value="1"/>
</dbReference>
<dbReference type="Gene3D" id="3.90.76.10">
    <property type="entry name" value="Dipeptide-binding Protein, Domain 1"/>
    <property type="match status" value="1"/>
</dbReference>
<evidence type="ECO:0000256" key="2">
    <source>
        <dbReference type="SAM" id="SignalP"/>
    </source>
</evidence>
<name>A0A6G4TUK8_9ACTN</name>
<dbReference type="Gene3D" id="3.10.105.10">
    <property type="entry name" value="Dipeptide-binding Protein, Domain 3"/>
    <property type="match status" value="1"/>
</dbReference>
<keyword evidence="5" id="KW-1185">Reference proteome</keyword>
<evidence type="ECO:0000313" key="5">
    <source>
        <dbReference type="Proteomes" id="UP000481583"/>
    </source>
</evidence>
<dbReference type="Pfam" id="PF00496">
    <property type="entry name" value="SBP_bac_5"/>
    <property type="match status" value="1"/>
</dbReference>
<feature type="domain" description="Solute-binding protein family 5" evidence="3">
    <location>
        <begin position="82"/>
        <end position="457"/>
    </location>
</feature>
<dbReference type="SUPFAM" id="SSF53850">
    <property type="entry name" value="Periplasmic binding protein-like II"/>
    <property type="match status" value="1"/>
</dbReference>
<dbReference type="InterPro" id="IPR030678">
    <property type="entry name" value="Peptide/Ni-bd"/>
</dbReference>
<dbReference type="GO" id="GO:0042597">
    <property type="term" value="C:periplasmic space"/>
    <property type="evidence" value="ECO:0007669"/>
    <property type="project" value="UniProtKB-ARBA"/>
</dbReference>
<accession>A0A6G4TUK8</accession>
<dbReference type="InterPro" id="IPR000914">
    <property type="entry name" value="SBP_5_dom"/>
</dbReference>
<dbReference type="PANTHER" id="PTHR30290:SF83">
    <property type="entry name" value="ABC TRANSPORTER SUBSTRATE-BINDING PROTEIN"/>
    <property type="match status" value="1"/>
</dbReference>
<dbReference type="AlphaFoldDB" id="A0A6G4TUK8"/>
<proteinExistence type="predicted"/>
<dbReference type="PROSITE" id="PS51257">
    <property type="entry name" value="PROKAR_LIPOPROTEIN"/>
    <property type="match status" value="1"/>
</dbReference>
<dbReference type="Gene3D" id="3.40.190.10">
    <property type="entry name" value="Periplasmic binding protein-like II"/>
    <property type="match status" value="1"/>
</dbReference>
<feature type="chain" id="PRO_5039367228" evidence="2">
    <location>
        <begin position="23"/>
        <end position="541"/>
    </location>
</feature>
<dbReference type="GO" id="GO:1904680">
    <property type="term" value="F:peptide transmembrane transporter activity"/>
    <property type="evidence" value="ECO:0007669"/>
    <property type="project" value="TreeGrafter"/>
</dbReference>
<dbReference type="GO" id="GO:0043190">
    <property type="term" value="C:ATP-binding cassette (ABC) transporter complex"/>
    <property type="evidence" value="ECO:0007669"/>
    <property type="project" value="InterPro"/>
</dbReference>
<organism evidence="4 5">
    <name type="scientific">Streptomyces coryli</name>
    <dbReference type="NCBI Taxonomy" id="1128680"/>
    <lineage>
        <taxon>Bacteria</taxon>
        <taxon>Bacillati</taxon>
        <taxon>Actinomycetota</taxon>
        <taxon>Actinomycetes</taxon>
        <taxon>Kitasatosporales</taxon>
        <taxon>Streptomycetaceae</taxon>
        <taxon>Streptomyces</taxon>
    </lineage>
</organism>
<dbReference type="GO" id="GO:0015833">
    <property type="term" value="P:peptide transport"/>
    <property type="evidence" value="ECO:0007669"/>
    <property type="project" value="TreeGrafter"/>
</dbReference>
<gene>
    <name evidence="4" type="ORF">G5C51_05980</name>
</gene>
<dbReference type="EMBL" id="JAAKZV010000015">
    <property type="protein sequence ID" value="NGN63452.1"/>
    <property type="molecule type" value="Genomic_DNA"/>
</dbReference>
<protein>
    <submittedName>
        <fullName evidence="4">ABC transporter substrate-binding protein</fullName>
    </submittedName>
</protein>
<feature type="region of interest" description="Disordered" evidence="1">
    <location>
        <begin position="25"/>
        <end position="52"/>
    </location>
</feature>
<evidence type="ECO:0000313" key="4">
    <source>
        <dbReference type="EMBL" id="NGN63452.1"/>
    </source>
</evidence>
<dbReference type="CDD" id="cd00995">
    <property type="entry name" value="PBP2_NikA_DppA_OppA_like"/>
    <property type="match status" value="1"/>
</dbReference>
<sequence>MRGATSAKWAAAAVAVALAATACGGGDDGGDGDKGASKPQVTMYSGEPQHGLIPSNTYESEGTQVIQALFTGLVSYDAKTSEPQLAMAESIETEDSKKWTIKLKDGYTFHNGEKVTAKSYVDAWNWGANQENAQETNPLFAKIDGYKDLNPGEKKKPTAKTMKGLKVVDEKTFEVTLTDRFSQFKIMLGFNPFMPLPEAFFKDPKAFEEAPIGNGPFKMSGKFEHNKQIKTVLNKKHPDAGDYKIAGVTFKIFADLEAGYRELQDGNVDIMDTIPVSALETADRDLGERFIKGDEASVAYIGFDNKTLKATDADTRKAISMAIDRKTIAEKIYAGSRTPADDFVNSGVPGYREGNCDSCKYEPAEAKKLYGASKGLPGDKLTLAYNADGDHKQWIEAVGNQLEENLGINVTVKPFEQFQGILNDLGDKKYEGAFRMGWIQDYPSIENWLRPLFSEEAITNGSNYSGYINPQFEKLMDEADQSENEDEAMKKYQAADDVLVKDMPYIPIYNYSRVGAVSEELAPLVFDPSGEVDWKTVKPAS</sequence>
<keyword evidence="2" id="KW-0732">Signal</keyword>
<dbReference type="RefSeq" id="WP_165232866.1">
    <property type="nucleotide sequence ID" value="NZ_JAAKZV010000015.1"/>
</dbReference>
<reference evidence="4 5" key="1">
    <citation type="submission" date="2020-02" db="EMBL/GenBank/DDBJ databases">
        <title>Whole-genome analyses of novel actinobacteria.</title>
        <authorList>
            <person name="Sahin N."/>
        </authorList>
    </citation>
    <scope>NUCLEOTIDE SEQUENCE [LARGE SCALE GENOMIC DNA]</scope>
    <source>
        <strain evidence="4 5">A7024</strain>
    </source>
</reference>
<evidence type="ECO:0000256" key="1">
    <source>
        <dbReference type="SAM" id="MobiDB-lite"/>
    </source>
</evidence>
<evidence type="ECO:0000259" key="3">
    <source>
        <dbReference type="Pfam" id="PF00496"/>
    </source>
</evidence>
<dbReference type="InterPro" id="IPR039424">
    <property type="entry name" value="SBP_5"/>
</dbReference>